<evidence type="ECO:0000313" key="3">
    <source>
        <dbReference type="Proteomes" id="UP000287651"/>
    </source>
</evidence>
<feature type="compositionally biased region" description="Low complexity" evidence="1">
    <location>
        <begin position="76"/>
        <end position="86"/>
    </location>
</feature>
<feature type="compositionally biased region" description="Low complexity" evidence="1">
    <location>
        <begin position="96"/>
        <end position="108"/>
    </location>
</feature>
<dbReference type="Proteomes" id="UP000287651">
    <property type="component" value="Unassembled WGS sequence"/>
</dbReference>
<dbReference type="EMBL" id="AMZH03002994">
    <property type="protein sequence ID" value="RRT73764.1"/>
    <property type="molecule type" value="Genomic_DNA"/>
</dbReference>
<evidence type="ECO:0000313" key="2">
    <source>
        <dbReference type="EMBL" id="RRT73764.1"/>
    </source>
</evidence>
<dbReference type="AlphaFoldDB" id="A0A427ABZ8"/>
<reference evidence="2 3" key="1">
    <citation type="journal article" date="2014" name="Agronomy (Basel)">
        <title>A Draft Genome Sequence for Ensete ventricosum, the Drought-Tolerant Tree Against Hunger.</title>
        <authorList>
            <person name="Harrison J."/>
            <person name="Moore K.A."/>
            <person name="Paszkiewicz K."/>
            <person name="Jones T."/>
            <person name="Grant M."/>
            <person name="Ambacheew D."/>
            <person name="Muzemil S."/>
            <person name="Studholme D.J."/>
        </authorList>
    </citation>
    <scope>NUCLEOTIDE SEQUENCE [LARGE SCALE GENOMIC DNA]</scope>
</reference>
<feature type="compositionally biased region" description="Basic and acidic residues" evidence="1">
    <location>
        <begin position="24"/>
        <end position="33"/>
    </location>
</feature>
<gene>
    <name evidence="2" type="ORF">B296_00007887</name>
</gene>
<evidence type="ECO:0000256" key="1">
    <source>
        <dbReference type="SAM" id="MobiDB-lite"/>
    </source>
</evidence>
<sequence>MQLRGPSEAGLGNTKVSRVGMGLRNKDKHDKDGATSSVNGHLHERFRQLQRVKEMREEREQQQCRRPVWFIHPDLLRPSRPLRGPPSCWFDDHSDPSGSQSTSPSVSSWLDQTAARFPVSGSEPDVDTTLHL</sequence>
<protein>
    <submittedName>
        <fullName evidence="2">Uncharacterized protein</fullName>
    </submittedName>
</protein>
<accession>A0A427ABZ8</accession>
<organism evidence="2 3">
    <name type="scientific">Ensete ventricosum</name>
    <name type="common">Abyssinian banana</name>
    <name type="synonym">Musa ensete</name>
    <dbReference type="NCBI Taxonomy" id="4639"/>
    <lineage>
        <taxon>Eukaryota</taxon>
        <taxon>Viridiplantae</taxon>
        <taxon>Streptophyta</taxon>
        <taxon>Embryophyta</taxon>
        <taxon>Tracheophyta</taxon>
        <taxon>Spermatophyta</taxon>
        <taxon>Magnoliopsida</taxon>
        <taxon>Liliopsida</taxon>
        <taxon>Zingiberales</taxon>
        <taxon>Musaceae</taxon>
        <taxon>Ensete</taxon>
    </lineage>
</organism>
<dbReference type="PANTHER" id="PTHR34570:SF12">
    <property type="entry name" value="EXPRESSED PROTEIN"/>
    <property type="match status" value="1"/>
</dbReference>
<comment type="caution">
    <text evidence="2">The sequence shown here is derived from an EMBL/GenBank/DDBJ whole genome shotgun (WGS) entry which is preliminary data.</text>
</comment>
<proteinExistence type="predicted"/>
<feature type="region of interest" description="Disordered" evidence="1">
    <location>
        <begin position="75"/>
        <end position="132"/>
    </location>
</feature>
<dbReference type="PANTHER" id="PTHR34570">
    <property type="entry name" value="OS03G0593100 PROTEIN"/>
    <property type="match status" value="1"/>
</dbReference>
<feature type="region of interest" description="Disordered" evidence="1">
    <location>
        <begin position="1"/>
        <end position="45"/>
    </location>
</feature>
<name>A0A427ABZ8_ENSVE</name>